<reference evidence="3" key="1">
    <citation type="submission" date="2016-06" db="EMBL/GenBank/DDBJ databases">
        <authorList>
            <person name="Sutton G."/>
            <person name="Brinkac L."/>
            <person name="Sanka R."/>
            <person name="Adams M."/>
            <person name="Lau E."/>
            <person name="Mehaffy C."/>
            <person name="Tameris M."/>
            <person name="Hatherill M."/>
            <person name="Hanekom W."/>
            <person name="Mahomed H."/>
            <person name="Mcshane H."/>
        </authorList>
    </citation>
    <scope>NUCLEOTIDE SEQUENCE [LARGE SCALE GENOMIC DNA]</scope>
    <source>
        <strain evidence="3">852014-51077_SCH5608930-a</strain>
    </source>
</reference>
<accession>A0A1A2E7S9</accession>
<dbReference type="AlphaFoldDB" id="A0A1A2E7S9"/>
<dbReference type="OrthoDB" id="4412570at2"/>
<name>A0A1A2E7S9_MYCSD</name>
<gene>
    <name evidence="2" type="ORF">A5771_07600</name>
</gene>
<dbReference type="Pfam" id="PF10783">
    <property type="entry name" value="DUF2599"/>
    <property type="match status" value="1"/>
</dbReference>
<evidence type="ECO:0000313" key="2">
    <source>
        <dbReference type="EMBL" id="OBG06879.1"/>
    </source>
</evidence>
<proteinExistence type="predicted"/>
<feature type="chain" id="PRO_5038551327" description="DUF2599 domain-containing protein" evidence="1">
    <location>
        <begin position="39"/>
        <end position="151"/>
    </location>
</feature>
<keyword evidence="1" id="KW-0732">Signal</keyword>
<organism evidence="2 3">
    <name type="scientific">Mycolicibacter sinensis (strain JDM601)</name>
    <name type="common">Mycobacterium sinense</name>
    <dbReference type="NCBI Taxonomy" id="875328"/>
    <lineage>
        <taxon>Bacteria</taxon>
        <taxon>Bacillati</taxon>
        <taxon>Actinomycetota</taxon>
        <taxon>Actinomycetes</taxon>
        <taxon>Mycobacteriales</taxon>
        <taxon>Mycobacteriaceae</taxon>
        <taxon>Mycolicibacter</taxon>
    </lineage>
</organism>
<evidence type="ECO:0000313" key="3">
    <source>
        <dbReference type="Proteomes" id="UP000093985"/>
    </source>
</evidence>
<evidence type="ECO:0008006" key="4">
    <source>
        <dbReference type="Google" id="ProtNLM"/>
    </source>
</evidence>
<comment type="caution">
    <text evidence="2">The sequence shown here is derived from an EMBL/GenBank/DDBJ whole genome shotgun (WGS) entry which is preliminary data.</text>
</comment>
<dbReference type="RefSeq" id="WP_064854915.1">
    <property type="nucleotide sequence ID" value="NZ_LZIM01000072.1"/>
</dbReference>
<evidence type="ECO:0000256" key="1">
    <source>
        <dbReference type="SAM" id="SignalP"/>
    </source>
</evidence>
<dbReference type="InterPro" id="IPR019719">
    <property type="entry name" value="DUF2599"/>
</dbReference>
<feature type="signal peptide" evidence="1">
    <location>
        <begin position="1"/>
        <end position="38"/>
    </location>
</feature>
<dbReference type="EMBL" id="LZIN01000042">
    <property type="protein sequence ID" value="OBG06879.1"/>
    <property type="molecule type" value="Genomic_DNA"/>
</dbReference>
<sequence>MCGPDCSRFRASPISRRVGSVGAAAVLTAALFTAAAPAAAEAGLSRLVDHTEWVSYGDLSSLRVYPTPAGRSAAARLDAAAEGEQAWREVLAAAPDADAPGMKDQFLCHWNYAEFARPGKTSWNLEPWRPVVDGVTMLESGCNPGAAEEAF</sequence>
<dbReference type="Proteomes" id="UP000093985">
    <property type="component" value="Unassembled WGS sequence"/>
</dbReference>
<protein>
    <recommendedName>
        <fullName evidence="4">DUF2599 domain-containing protein</fullName>
    </recommendedName>
</protein>